<protein>
    <recommendedName>
        <fullName evidence="8">Kinesin motor domain-containing protein</fullName>
    </recommendedName>
</protein>
<proteinExistence type="inferred from homology"/>
<dbReference type="PANTHER" id="PTHR47970:SF12">
    <property type="entry name" value="KINESIN FAMILY MEMBER 11"/>
    <property type="match status" value="1"/>
</dbReference>
<evidence type="ECO:0000256" key="7">
    <source>
        <dbReference type="PROSITE-ProRule" id="PRU00283"/>
    </source>
</evidence>
<keyword evidence="6" id="KW-0206">Cytoskeleton</keyword>
<evidence type="ECO:0000256" key="4">
    <source>
        <dbReference type="ARBA" id="ARBA00022840"/>
    </source>
</evidence>
<evidence type="ECO:0000256" key="6">
    <source>
        <dbReference type="ARBA" id="ARBA00023212"/>
    </source>
</evidence>
<dbReference type="GO" id="GO:0005876">
    <property type="term" value="C:spindle microtubule"/>
    <property type="evidence" value="ECO:0007669"/>
    <property type="project" value="TreeGrafter"/>
</dbReference>
<evidence type="ECO:0000259" key="8">
    <source>
        <dbReference type="PROSITE" id="PS50067"/>
    </source>
</evidence>
<dbReference type="AlphaFoldDB" id="A0A815P4A7"/>
<dbReference type="EMBL" id="CAJOBD010001628">
    <property type="protein sequence ID" value="CAF3818404.1"/>
    <property type="molecule type" value="Genomic_DNA"/>
</dbReference>
<keyword evidence="3" id="KW-0547">Nucleotide-binding</keyword>
<dbReference type="Pfam" id="PF00225">
    <property type="entry name" value="Kinesin"/>
    <property type="match status" value="1"/>
</dbReference>
<dbReference type="EMBL" id="CAJNOT010004750">
    <property type="protein sequence ID" value="CAF1443985.1"/>
    <property type="molecule type" value="Genomic_DNA"/>
</dbReference>
<dbReference type="SUPFAM" id="SSF52540">
    <property type="entry name" value="P-loop containing nucleoside triphosphate hydrolases"/>
    <property type="match status" value="1"/>
</dbReference>
<keyword evidence="5" id="KW-0505">Motor protein</keyword>
<reference evidence="9" key="1">
    <citation type="submission" date="2021-02" db="EMBL/GenBank/DDBJ databases">
        <authorList>
            <person name="Nowell W R."/>
        </authorList>
    </citation>
    <scope>NUCLEOTIDE SEQUENCE</scope>
</reference>
<evidence type="ECO:0000256" key="2">
    <source>
        <dbReference type="ARBA" id="ARBA00022490"/>
    </source>
</evidence>
<dbReference type="InterPro" id="IPR001752">
    <property type="entry name" value="Kinesin_motor_dom"/>
</dbReference>
<dbReference type="GO" id="GO:0007018">
    <property type="term" value="P:microtubule-based movement"/>
    <property type="evidence" value="ECO:0007669"/>
    <property type="project" value="InterPro"/>
</dbReference>
<dbReference type="GO" id="GO:0005524">
    <property type="term" value="F:ATP binding"/>
    <property type="evidence" value="ECO:0007669"/>
    <property type="project" value="UniProtKB-KW"/>
</dbReference>
<accession>A0A815P4A7</accession>
<evidence type="ECO:0000313" key="9">
    <source>
        <dbReference type="EMBL" id="CAF1443985.1"/>
    </source>
</evidence>
<keyword evidence="2" id="KW-0963">Cytoplasm</keyword>
<dbReference type="GO" id="GO:0051231">
    <property type="term" value="P:spindle elongation"/>
    <property type="evidence" value="ECO:0007669"/>
    <property type="project" value="TreeGrafter"/>
</dbReference>
<gene>
    <name evidence="10" type="ORF">JBS370_LOCUS16302</name>
    <name evidence="9" type="ORF">ZHD862_LOCUS34955</name>
</gene>
<dbReference type="Proteomes" id="UP000663864">
    <property type="component" value="Unassembled WGS sequence"/>
</dbReference>
<sequence length="159" mass="18911">MEISFGNYIFKDEKCRMHSPNIIQQQNCSEDLPIENKHYSTWISFLELYNEDVFHLIVQSKDMKARKNLHLMQNNNSITIKNLIRTPVFDLKEAENIIKFGFANRSTSKTNLNDSSSRFHALLCITLITINEFDEEPTMSHMYMKIKLFFLNFRILFLY</sequence>
<dbReference type="PROSITE" id="PS50067">
    <property type="entry name" value="KINESIN_MOTOR_2"/>
    <property type="match status" value="1"/>
</dbReference>
<name>A0A815P4A7_9BILA</name>
<dbReference type="GO" id="GO:0090307">
    <property type="term" value="P:mitotic spindle assembly"/>
    <property type="evidence" value="ECO:0007669"/>
    <property type="project" value="TreeGrafter"/>
</dbReference>
<evidence type="ECO:0000256" key="5">
    <source>
        <dbReference type="ARBA" id="ARBA00023175"/>
    </source>
</evidence>
<dbReference type="InterPro" id="IPR027417">
    <property type="entry name" value="P-loop_NTPase"/>
</dbReference>
<dbReference type="GO" id="GO:0008017">
    <property type="term" value="F:microtubule binding"/>
    <property type="evidence" value="ECO:0007669"/>
    <property type="project" value="InterPro"/>
</dbReference>
<dbReference type="InterPro" id="IPR036961">
    <property type="entry name" value="Kinesin_motor_dom_sf"/>
</dbReference>
<dbReference type="InterPro" id="IPR047149">
    <property type="entry name" value="KIF11-like"/>
</dbReference>
<dbReference type="PANTHER" id="PTHR47970">
    <property type="entry name" value="KINESIN-LIKE PROTEIN KIF11"/>
    <property type="match status" value="1"/>
</dbReference>
<dbReference type="GO" id="GO:0072686">
    <property type="term" value="C:mitotic spindle"/>
    <property type="evidence" value="ECO:0007669"/>
    <property type="project" value="TreeGrafter"/>
</dbReference>
<keyword evidence="4" id="KW-0067">ATP-binding</keyword>
<evidence type="ECO:0000256" key="1">
    <source>
        <dbReference type="ARBA" id="ARBA00004245"/>
    </source>
</evidence>
<evidence type="ECO:0000313" key="11">
    <source>
        <dbReference type="Proteomes" id="UP000663864"/>
    </source>
</evidence>
<comment type="caution">
    <text evidence="9">The sequence shown here is derived from an EMBL/GenBank/DDBJ whole genome shotgun (WGS) entry which is preliminary data.</text>
</comment>
<dbReference type="Gene3D" id="3.40.850.10">
    <property type="entry name" value="Kinesin motor domain"/>
    <property type="match status" value="1"/>
</dbReference>
<comment type="subcellular location">
    <subcellularLocation>
        <location evidence="1">Cytoplasm</location>
        <location evidence="1">Cytoskeleton</location>
    </subcellularLocation>
</comment>
<evidence type="ECO:0000256" key="3">
    <source>
        <dbReference type="ARBA" id="ARBA00022741"/>
    </source>
</evidence>
<evidence type="ECO:0000313" key="10">
    <source>
        <dbReference type="EMBL" id="CAF3818404.1"/>
    </source>
</evidence>
<dbReference type="Proteomes" id="UP000663836">
    <property type="component" value="Unassembled WGS sequence"/>
</dbReference>
<comment type="caution">
    <text evidence="7">Lacks conserved residue(s) required for the propagation of feature annotation.</text>
</comment>
<feature type="domain" description="Kinesin motor" evidence="8">
    <location>
        <begin position="1"/>
        <end position="159"/>
    </location>
</feature>
<dbReference type="GO" id="GO:0008574">
    <property type="term" value="F:plus-end-directed microtubule motor activity"/>
    <property type="evidence" value="ECO:0007669"/>
    <property type="project" value="TreeGrafter"/>
</dbReference>
<organism evidence="9 11">
    <name type="scientific">Rotaria sordida</name>
    <dbReference type="NCBI Taxonomy" id="392033"/>
    <lineage>
        <taxon>Eukaryota</taxon>
        <taxon>Metazoa</taxon>
        <taxon>Spiralia</taxon>
        <taxon>Gnathifera</taxon>
        <taxon>Rotifera</taxon>
        <taxon>Eurotatoria</taxon>
        <taxon>Bdelloidea</taxon>
        <taxon>Philodinida</taxon>
        <taxon>Philodinidae</taxon>
        <taxon>Rotaria</taxon>
    </lineage>
</organism>
<comment type="similarity">
    <text evidence="7">Belongs to the TRAFAC class myosin-kinesin ATPase superfamily. Kinesin family.</text>
</comment>